<reference evidence="1" key="1">
    <citation type="journal article" date="2014" name="Front. Microbiol.">
        <title>High frequency of phylogenetically diverse reductive dehalogenase-homologous genes in deep subseafloor sedimentary metagenomes.</title>
        <authorList>
            <person name="Kawai M."/>
            <person name="Futagami T."/>
            <person name="Toyoda A."/>
            <person name="Takaki Y."/>
            <person name="Nishi S."/>
            <person name="Hori S."/>
            <person name="Arai W."/>
            <person name="Tsubouchi T."/>
            <person name="Morono Y."/>
            <person name="Uchiyama I."/>
            <person name="Ito T."/>
            <person name="Fujiyama A."/>
            <person name="Inagaki F."/>
            <person name="Takami H."/>
        </authorList>
    </citation>
    <scope>NUCLEOTIDE SEQUENCE</scope>
    <source>
        <strain evidence="1">Expedition CK06-06</strain>
    </source>
</reference>
<sequence>MSYVTLVVDEDYLKPIGELADSADEGIIQEDLDAAENEAMQVTKGKIGWMYDISTWEATTPPQIEYVNKLLASAVALEYYLSRDTDIAVGTQYEPEKLWEQGMAYLEQIRKGDMELMDSSDAHIPRLKLSPRQGPRSVSSRATFYTDSKYKTSFGKLPRFSAQKTFEDT</sequence>
<organism evidence="1">
    <name type="scientific">marine sediment metagenome</name>
    <dbReference type="NCBI Taxonomy" id="412755"/>
    <lineage>
        <taxon>unclassified sequences</taxon>
        <taxon>metagenomes</taxon>
        <taxon>ecological metagenomes</taxon>
    </lineage>
</organism>
<accession>X1I9S9</accession>
<dbReference type="EMBL" id="BARU01030354">
    <property type="protein sequence ID" value="GAH62854.1"/>
    <property type="molecule type" value="Genomic_DNA"/>
</dbReference>
<comment type="caution">
    <text evidence="1">The sequence shown here is derived from an EMBL/GenBank/DDBJ whole genome shotgun (WGS) entry which is preliminary data.</text>
</comment>
<dbReference type="AlphaFoldDB" id="X1I9S9"/>
<proteinExistence type="predicted"/>
<protein>
    <submittedName>
        <fullName evidence="1">Uncharacterized protein</fullName>
    </submittedName>
</protein>
<gene>
    <name evidence="1" type="ORF">S03H2_48184</name>
</gene>
<name>X1I9S9_9ZZZZ</name>
<evidence type="ECO:0000313" key="1">
    <source>
        <dbReference type="EMBL" id="GAH62854.1"/>
    </source>
</evidence>